<keyword evidence="10 11" id="KW-0472">Membrane</keyword>
<dbReference type="EC" id="3.4.24.-" evidence="11"/>
<dbReference type="Gene3D" id="2.30.42.10">
    <property type="match status" value="2"/>
</dbReference>
<dbReference type="EMBL" id="PQVH01000008">
    <property type="protein sequence ID" value="TFW71541.1"/>
    <property type="molecule type" value="Genomic_DNA"/>
</dbReference>
<dbReference type="SMART" id="SM00228">
    <property type="entry name" value="PDZ"/>
    <property type="match status" value="2"/>
</dbReference>
<comment type="cofactor">
    <cofactor evidence="1 11">
        <name>Zn(2+)</name>
        <dbReference type="ChEBI" id="CHEBI:29105"/>
    </cofactor>
</comment>
<dbReference type="GO" id="GO:0004222">
    <property type="term" value="F:metalloendopeptidase activity"/>
    <property type="evidence" value="ECO:0007669"/>
    <property type="project" value="InterPro"/>
</dbReference>
<dbReference type="RefSeq" id="WP_135277085.1">
    <property type="nucleotide sequence ID" value="NZ_PQVH01000008.1"/>
</dbReference>
<gene>
    <name evidence="13" type="primary">rseP</name>
    <name evidence="13" type="ORF">C3Y98_05445</name>
</gene>
<evidence type="ECO:0000313" key="14">
    <source>
        <dbReference type="Proteomes" id="UP000297706"/>
    </source>
</evidence>
<evidence type="ECO:0000256" key="9">
    <source>
        <dbReference type="ARBA" id="ARBA00023049"/>
    </source>
</evidence>
<dbReference type="InterPro" id="IPR036034">
    <property type="entry name" value="PDZ_sf"/>
</dbReference>
<evidence type="ECO:0000256" key="5">
    <source>
        <dbReference type="ARBA" id="ARBA00022692"/>
    </source>
</evidence>
<feature type="transmembrane region" description="Helical" evidence="11">
    <location>
        <begin position="100"/>
        <end position="120"/>
    </location>
</feature>
<keyword evidence="4 13" id="KW-0645">Protease</keyword>
<evidence type="ECO:0000256" key="10">
    <source>
        <dbReference type="ARBA" id="ARBA00023136"/>
    </source>
</evidence>
<evidence type="ECO:0000256" key="7">
    <source>
        <dbReference type="ARBA" id="ARBA00022833"/>
    </source>
</evidence>
<dbReference type="Proteomes" id="UP000297706">
    <property type="component" value="Unassembled WGS sequence"/>
</dbReference>
<accession>A0A4Y9VSF9</accession>
<keyword evidence="14" id="KW-1185">Reference proteome</keyword>
<feature type="domain" description="PDZ" evidence="12">
    <location>
        <begin position="116"/>
        <end position="188"/>
    </location>
</feature>
<dbReference type="NCBIfam" id="TIGR00054">
    <property type="entry name" value="RIP metalloprotease RseP"/>
    <property type="match status" value="1"/>
</dbReference>
<dbReference type="GO" id="GO:0006508">
    <property type="term" value="P:proteolysis"/>
    <property type="evidence" value="ECO:0007669"/>
    <property type="project" value="UniProtKB-KW"/>
</dbReference>
<dbReference type="InterPro" id="IPR004387">
    <property type="entry name" value="Pept_M50_Zn"/>
</dbReference>
<organism evidence="13 14">
    <name type="scientific">Methylotenera oryzisoli</name>
    <dbReference type="NCBI Taxonomy" id="2080758"/>
    <lineage>
        <taxon>Bacteria</taxon>
        <taxon>Pseudomonadati</taxon>
        <taxon>Pseudomonadota</taxon>
        <taxon>Betaproteobacteria</taxon>
        <taxon>Nitrosomonadales</taxon>
        <taxon>Methylophilaceae</taxon>
        <taxon>Methylotenera</taxon>
    </lineage>
</organism>
<dbReference type="GO" id="GO:0046872">
    <property type="term" value="F:metal ion binding"/>
    <property type="evidence" value="ECO:0007669"/>
    <property type="project" value="UniProtKB-KW"/>
</dbReference>
<comment type="similarity">
    <text evidence="3 11">Belongs to the peptidase M50B family.</text>
</comment>
<protein>
    <recommendedName>
        <fullName evidence="11">Zinc metalloprotease</fullName>
        <ecNumber evidence="11">3.4.24.-</ecNumber>
    </recommendedName>
</protein>
<evidence type="ECO:0000313" key="13">
    <source>
        <dbReference type="EMBL" id="TFW71541.1"/>
    </source>
</evidence>
<keyword evidence="8 11" id="KW-1133">Transmembrane helix</keyword>
<dbReference type="SUPFAM" id="SSF50156">
    <property type="entry name" value="PDZ domain-like"/>
    <property type="match status" value="2"/>
</dbReference>
<dbReference type="Pfam" id="PF02163">
    <property type="entry name" value="Peptidase_M50"/>
    <property type="match status" value="1"/>
</dbReference>
<dbReference type="GO" id="GO:0016020">
    <property type="term" value="C:membrane"/>
    <property type="evidence" value="ECO:0007669"/>
    <property type="project" value="UniProtKB-SubCell"/>
</dbReference>
<dbReference type="InterPro" id="IPR008915">
    <property type="entry name" value="Peptidase_M50"/>
</dbReference>
<proteinExistence type="inferred from homology"/>
<sequence>MLTTLAFILTIGIVVTVHEYGHFQVARWCGVKVLKFSIGFGHPLWSRKFGKDQTEYVIAAIPLGGYVKMLGEEPLSDATQAVDEDMSRALNRQSLSKRMAIVLAGPFANLLLAVFLYWLLFMAGVVGIKPIIGKLVENSPAAMQNIQASEVIQNINHQSVASWQDARWLLLKESLEKNTIEVQTITPQKEIKSYDLDVSGINLEDEKQDVLEKIGFLVEMPAVPAEIGEVIKDSPAERAGLKTKDLVLELNQVKVSDWDMFVKEIRSHPEVPMILLAQRNGETIKLSVTPEAVMEKGEKIGRIGAGFNMPQSELDKLFITTHYSGAVALLKAVEKTWDTATFSLKMLGNMVLGNVSWKGMSGPVTIASYAGQSANMGLKAFIGFLALISISIGVLNLLPIPILDGGHFMYYMVEFFTGRPVSEAVMNIGQRIGVLILAFMMVLAFYNDINRLITG</sequence>
<evidence type="ECO:0000259" key="12">
    <source>
        <dbReference type="SMART" id="SM00228"/>
    </source>
</evidence>
<feature type="domain" description="PDZ" evidence="12">
    <location>
        <begin position="212"/>
        <end position="279"/>
    </location>
</feature>
<evidence type="ECO:0000256" key="4">
    <source>
        <dbReference type="ARBA" id="ARBA00022670"/>
    </source>
</evidence>
<dbReference type="PANTHER" id="PTHR42837">
    <property type="entry name" value="REGULATOR OF SIGMA-E PROTEASE RSEP"/>
    <property type="match status" value="1"/>
</dbReference>
<feature type="transmembrane region" description="Helical" evidence="11">
    <location>
        <begin position="424"/>
        <end position="446"/>
    </location>
</feature>
<comment type="subcellular location">
    <subcellularLocation>
        <location evidence="2">Membrane</location>
        <topology evidence="2">Multi-pass membrane protein</topology>
    </subcellularLocation>
</comment>
<dbReference type="AlphaFoldDB" id="A0A4Y9VSF9"/>
<keyword evidence="11" id="KW-0479">Metal-binding</keyword>
<keyword evidence="9 11" id="KW-0482">Metalloprotease</keyword>
<keyword evidence="6 11" id="KW-0378">Hydrolase</keyword>
<keyword evidence="7 11" id="KW-0862">Zinc</keyword>
<comment type="caution">
    <text evidence="13">The sequence shown here is derived from an EMBL/GenBank/DDBJ whole genome shotgun (WGS) entry which is preliminary data.</text>
</comment>
<dbReference type="OrthoDB" id="9782003at2"/>
<dbReference type="InterPro" id="IPR001478">
    <property type="entry name" value="PDZ"/>
</dbReference>
<dbReference type="CDD" id="cd23081">
    <property type="entry name" value="cpPDZ_EcRseP-like"/>
    <property type="match status" value="1"/>
</dbReference>
<evidence type="ECO:0000256" key="2">
    <source>
        <dbReference type="ARBA" id="ARBA00004141"/>
    </source>
</evidence>
<evidence type="ECO:0000256" key="8">
    <source>
        <dbReference type="ARBA" id="ARBA00022989"/>
    </source>
</evidence>
<keyword evidence="5 11" id="KW-0812">Transmembrane</keyword>
<evidence type="ECO:0000256" key="1">
    <source>
        <dbReference type="ARBA" id="ARBA00001947"/>
    </source>
</evidence>
<reference evidence="13 14" key="1">
    <citation type="submission" date="2018-02" db="EMBL/GenBank/DDBJ databases">
        <title>A novel lanthanide dependent methylotroph, Methylotenera sp. La3113.</title>
        <authorList>
            <person name="Lv H."/>
            <person name="Tani A."/>
        </authorList>
    </citation>
    <scope>NUCLEOTIDE SEQUENCE [LARGE SCALE GENOMIC DNA]</scope>
    <source>
        <strain evidence="13 14">La3113</strain>
    </source>
</reference>
<evidence type="ECO:0000256" key="6">
    <source>
        <dbReference type="ARBA" id="ARBA00022801"/>
    </source>
</evidence>
<dbReference type="CDD" id="cd06163">
    <property type="entry name" value="S2P-M50_PDZ_RseP-like"/>
    <property type="match status" value="2"/>
</dbReference>
<feature type="transmembrane region" description="Helical" evidence="11">
    <location>
        <begin position="381"/>
        <end position="403"/>
    </location>
</feature>
<name>A0A4Y9VSF9_9PROT</name>
<dbReference type="PANTHER" id="PTHR42837:SF2">
    <property type="entry name" value="MEMBRANE METALLOPROTEASE ARASP2, CHLOROPLASTIC-RELATED"/>
    <property type="match status" value="1"/>
</dbReference>
<evidence type="ECO:0000256" key="11">
    <source>
        <dbReference type="RuleBase" id="RU362031"/>
    </source>
</evidence>
<evidence type="ECO:0000256" key="3">
    <source>
        <dbReference type="ARBA" id="ARBA00007931"/>
    </source>
</evidence>